<evidence type="ECO:0000313" key="1">
    <source>
        <dbReference type="EMBL" id="CAD7285563.1"/>
    </source>
</evidence>
<keyword evidence="2" id="KW-1185">Reference proteome</keyword>
<organism evidence="1">
    <name type="scientific">Notodromas monacha</name>
    <dbReference type="NCBI Taxonomy" id="399045"/>
    <lineage>
        <taxon>Eukaryota</taxon>
        <taxon>Metazoa</taxon>
        <taxon>Ecdysozoa</taxon>
        <taxon>Arthropoda</taxon>
        <taxon>Crustacea</taxon>
        <taxon>Oligostraca</taxon>
        <taxon>Ostracoda</taxon>
        <taxon>Podocopa</taxon>
        <taxon>Podocopida</taxon>
        <taxon>Cypridocopina</taxon>
        <taxon>Cypridoidea</taxon>
        <taxon>Cyprididae</taxon>
        <taxon>Notodromas</taxon>
    </lineage>
</organism>
<gene>
    <name evidence="1" type="ORF">NMOB1V02_LOCUS13165</name>
</gene>
<dbReference type="Proteomes" id="UP000678499">
    <property type="component" value="Unassembled WGS sequence"/>
</dbReference>
<sequence length="104" mass="11282">MSFSSVSDAAKLDLFQQLALVALLDDNDSSKQVLEKVAALRLVASVFEHVSGAGDVQSAKAEAIVNIAQFVKSHPRATEADLVRVVSDQVRIFKERISAKQPLF</sequence>
<reference evidence="1" key="1">
    <citation type="submission" date="2020-11" db="EMBL/GenBank/DDBJ databases">
        <authorList>
            <person name="Tran Van P."/>
        </authorList>
    </citation>
    <scope>NUCLEOTIDE SEQUENCE</scope>
</reference>
<dbReference type="AlphaFoldDB" id="A0A7R9C1L1"/>
<evidence type="ECO:0000313" key="2">
    <source>
        <dbReference type="Proteomes" id="UP000678499"/>
    </source>
</evidence>
<accession>A0A7R9C1L1</accession>
<dbReference type="EMBL" id="CAJPEX010016871">
    <property type="protein sequence ID" value="CAG0925715.1"/>
    <property type="molecule type" value="Genomic_DNA"/>
</dbReference>
<protein>
    <submittedName>
        <fullName evidence="1">Uncharacterized protein</fullName>
    </submittedName>
</protein>
<proteinExistence type="predicted"/>
<dbReference type="OrthoDB" id="6019768at2759"/>
<name>A0A7R9C1L1_9CRUS</name>
<dbReference type="EMBL" id="OA898908">
    <property type="protein sequence ID" value="CAD7285563.1"/>
    <property type="molecule type" value="Genomic_DNA"/>
</dbReference>